<evidence type="ECO:0000313" key="1">
    <source>
        <dbReference type="EMBL" id="MFC4186649.1"/>
    </source>
</evidence>
<comment type="caution">
    <text evidence="1">The sequence shown here is derived from an EMBL/GenBank/DDBJ whole genome shotgun (WGS) entry which is preliminary data.</text>
</comment>
<evidence type="ECO:0000313" key="2">
    <source>
        <dbReference type="Proteomes" id="UP001595871"/>
    </source>
</evidence>
<name>A0ABV8N3Z3_9ACTN</name>
<dbReference type="EMBL" id="JBHSCF010000014">
    <property type="protein sequence ID" value="MFC4186649.1"/>
    <property type="molecule type" value="Genomic_DNA"/>
</dbReference>
<accession>A0ABV8N3Z3</accession>
<protein>
    <submittedName>
        <fullName evidence="1">Uncharacterized protein</fullName>
    </submittedName>
</protein>
<gene>
    <name evidence="1" type="ORF">ACFO3R_09670</name>
</gene>
<dbReference type="RefSeq" id="WP_200696609.1">
    <property type="nucleotide sequence ID" value="NZ_JBHSCF010000014.1"/>
</dbReference>
<sequence length="118" mass="13335">MRVGVPGHPSCDDLVAAWEETKPDVVRSGEMQIGGYGDEEDVEVDPVDTCVRTALYAAEPGRWKWPVSAAPADWVPLADWYAPGLRHREGSTLHRVIQREDLIARRFERTFTTFAWNP</sequence>
<proteinExistence type="predicted"/>
<reference evidence="2" key="1">
    <citation type="journal article" date="2019" name="Int. J. Syst. Evol. Microbiol.">
        <title>The Global Catalogue of Microorganisms (GCM) 10K type strain sequencing project: providing services to taxonomists for standard genome sequencing and annotation.</title>
        <authorList>
            <consortium name="The Broad Institute Genomics Platform"/>
            <consortium name="The Broad Institute Genome Sequencing Center for Infectious Disease"/>
            <person name="Wu L."/>
            <person name="Ma J."/>
        </authorList>
    </citation>
    <scope>NUCLEOTIDE SEQUENCE [LARGE SCALE GENOMIC DNA]</scope>
    <source>
        <strain evidence="2">CCM 3243</strain>
    </source>
</reference>
<organism evidence="1 2">
    <name type="scientific">Streptomyces flavovirens</name>
    <dbReference type="NCBI Taxonomy" id="52258"/>
    <lineage>
        <taxon>Bacteria</taxon>
        <taxon>Bacillati</taxon>
        <taxon>Actinomycetota</taxon>
        <taxon>Actinomycetes</taxon>
        <taxon>Kitasatosporales</taxon>
        <taxon>Streptomycetaceae</taxon>
        <taxon>Streptomyces</taxon>
    </lineage>
</organism>
<keyword evidence="2" id="KW-1185">Reference proteome</keyword>
<dbReference type="Proteomes" id="UP001595871">
    <property type="component" value="Unassembled WGS sequence"/>
</dbReference>